<dbReference type="GO" id="GO:0006281">
    <property type="term" value="P:DNA repair"/>
    <property type="evidence" value="ECO:0007669"/>
    <property type="project" value="InterPro"/>
</dbReference>
<feature type="region of interest" description="Disordered" evidence="2">
    <location>
        <begin position="1"/>
        <end position="36"/>
    </location>
</feature>
<dbReference type="Gene3D" id="3.40.10.10">
    <property type="entry name" value="DNA Methylphosphotriester Repair Domain"/>
    <property type="match status" value="1"/>
</dbReference>
<proteinExistence type="predicted"/>
<dbReference type="GO" id="GO:0003677">
    <property type="term" value="F:DNA binding"/>
    <property type="evidence" value="ECO:0007669"/>
    <property type="project" value="InterPro"/>
</dbReference>
<evidence type="ECO:0000313" key="4">
    <source>
        <dbReference type="EMBL" id="MBS4214917.1"/>
    </source>
</evidence>
<dbReference type="Proteomes" id="UP000679749">
    <property type="component" value="Unassembled WGS sequence"/>
</dbReference>
<dbReference type="GO" id="GO:0006355">
    <property type="term" value="P:regulation of DNA-templated transcription"/>
    <property type="evidence" value="ECO:0007669"/>
    <property type="project" value="InterPro"/>
</dbReference>
<sequence length="105" mass="11929">MLDNKAELQKSGQQDKTYTLLGPDKKPYQSKIPGTYGGHRKTKVYGRMDCPAALRAIAKGGYVQNRVFFADEETAIAAGFRPCASCLREKYTEWKERQKLQNPNR</sequence>
<dbReference type="Pfam" id="PF02805">
    <property type="entry name" value="Ada_Zn_binding"/>
    <property type="match status" value="1"/>
</dbReference>
<dbReference type="InterPro" id="IPR004026">
    <property type="entry name" value="Ada_DNA_repair_Zn-bd"/>
</dbReference>
<dbReference type="RefSeq" id="WP_213119418.1">
    <property type="nucleotide sequence ID" value="NZ_JAGYPF010000004.1"/>
</dbReference>
<evidence type="ECO:0000313" key="5">
    <source>
        <dbReference type="Proteomes" id="UP000679749"/>
    </source>
</evidence>
<dbReference type="InterPro" id="IPR035451">
    <property type="entry name" value="Ada-like_dom_sf"/>
</dbReference>
<name>A0A942YWF4_9BACI</name>
<dbReference type="GO" id="GO:0008168">
    <property type="term" value="F:methyltransferase activity"/>
    <property type="evidence" value="ECO:0007669"/>
    <property type="project" value="InterPro"/>
</dbReference>
<keyword evidence="5" id="KW-1185">Reference proteome</keyword>
<feature type="domain" description="Ada DNA repair metal-binding" evidence="3">
    <location>
        <begin position="37"/>
        <end position="86"/>
    </location>
</feature>
<keyword evidence="1" id="KW-0010">Activator</keyword>
<gene>
    <name evidence="4" type="ORF">KHA99_20935</name>
</gene>
<evidence type="ECO:0000259" key="3">
    <source>
        <dbReference type="Pfam" id="PF02805"/>
    </source>
</evidence>
<dbReference type="AlphaFoldDB" id="A0A942YWF4"/>
<reference evidence="4" key="1">
    <citation type="submission" date="2021-05" db="EMBL/GenBank/DDBJ databases">
        <title>Novel Bacillus species.</title>
        <authorList>
            <person name="Liu G."/>
        </authorList>
    </citation>
    <scope>NUCLEOTIDE SEQUENCE</scope>
    <source>
        <strain evidence="4">FJAT-49825</strain>
    </source>
</reference>
<accession>A0A942YWF4</accession>
<protein>
    <submittedName>
        <fullName evidence="4">Metal-binding protein</fullName>
    </submittedName>
</protein>
<dbReference type="GO" id="GO:0008270">
    <property type="term" value="F:zinc ion binding"/>
    <property type="evidence" value="ECO:0007669"/>
    <property type="project" value="InterPro"/>
</dbReference>
<dbReference type="EMBL" id="JAGYPF010000004">
    <property type="protein sequence ID" value="MBS4214917.1"/>
    <property type="molecule type" value="Genomic_DNA"/>
</dbReference>
<evidence type="ECO:0000256" key="2">
    <source>
        <dbReference type="SAM" id="MobiDB-lite"/>
    </source>
</evidence>
<dbReference type="SUPFAM" id="SSF57884">
    <property type="entry name" value="Ada DNA repair protein, N-terminal domain (N-Ada 10)"/>
    <property type="match status" value="1"/>
</dbReference>
<evidence type="ECO:0000256" key="1">
    <source>
        <dbReference type="ARBA" id="ARBA00023159"/>
    </source>
</evidence>
<comment type="caution">
    <text evidence="4">The sequence shown here is derived from an EMBL/GenBank/DDBJ whole genome shotgun (WGS) entry which is preliminary data.</text>
</comment>
<organism evidence="4 5">
    <name type="scientific">Neobacillus rhizophilus</name>
    <dbReference type="NCBI Taxonomy" id="2833579"/>
    <lineage>
        <taxon>Bacteria</taxon>
        <taxon>Bacillati</taxon>
        <taxon>Bacillota</taxon>
        <taxon>Bacilli</taxon>
        <taxon>Bacillales</taxon>
        <taxon>Bacillaceae</taxon>
        <taxon>Neobacillus</taxon>
    </lineage>
</organism>